<keyword evidence="1" id="KW-0175">Coiled coil</keyword>
<proteinExistence type="predicted"/>
<feature type="non-terminal residue" evidence="3">
    <location>
        <position position="1"/>
    </location>
</feature>
<evidence type="ECO:0000256" key="2">
    <source>
        <dbReference type="SAM" id="MobiDB-lite"/>
    </source>
</evidence>
<reference evidence="3" key="1">
    <citation type="submission" date="2015-11" db="EMBL/GenBank/DDBJ databases">
        <title>De novo transcriptome assembly of four potential Pierce s Disease insect vectors from Arizona vineyards.</title>
        <authorList>
            <person name="Tassone E.E."/>
        </authorList>
    </citation>
    <scope>NUCLEOTIDE SEQUENCE</scope>
</reference>
<gene>
    <name evidence="3" type="ORF">g.10455</name>
</gene>
<dbReference type="EMBL" id="GECU01013153">
    <property type="protein sequence ID" value="JAS94553.1"/>
    <property type="molecule type" value="Transcribed_RNA"/>
</dbReference>
<feature type="coiled-coil region" evidence="1">
    <location>
        <begin position="168"/>
        <end position="195"/>
    </location>
</feature>
<feature type="coiled-coil region" evidence="1">
    <location>
        <begin position="87"/>
        <end position="128"/>
    </location>
</feature>
<evidence type="ECO:0000313" key="3">
    <source>
        <dbReference type="EMBL" id="JAS94553.1"/>
    </source>
</evidence>
<name>A0A1B6J609_9HEMI</name>
<evidence type="ECO:0000256" key="1">
    <source>
        <dbReference type="SAM" id="Coils"/>
    </source>
</evidence>
<feature type="compositionally biased region" description="Basic residues" evidence="2">
    <location>
        <begin position="286"/>
        <end position="299"/>
    </location>
</feature>
<feature type="compositionally biased region" description="Polar residues" evidence="2">
    <location>
        <begin position="243"/>
        <end position="270"/>
    </location>
</feature>
<organism evidence="3">
    <name type="scientific">Homalodisca liturata</name>
    <dbReference type="NCBI Taxonomy" id="320908"/>
    <lineage>
        <taxon>Eukaryota</taxon>
        <taxon>Metazoa</taxon>
        <taxon>Ecdysozoa</taxon>
        <taxon>Arthropoda</taxon>
        <taxon>Hexapoda</taxon>
        <taxon>Insecta</taxon>
        <taxon>Pterygota</taxon>
        <taxon>Neoptera</taxon>
        <taxon>Paraneoptera</taxon>
        <taxon>Hemiptera</taxon>
        <taxon>Auchenorrhyncha</taxon>
        <taxon>Membracoidea</taxon>
        <taxon>Cicadellidae</taxon>
        <taxon>Cicadellinae</taxon>
        <taxon>Proconiini</taxon>
        <taxon>Homalodisca</taxon>
    </lineage>
</organism>
<feature type="region of interest" description="Disordered" evidence="2">
    <location>
        <begin position="243"/>
        <end position="305"/>
    </location>
</feature>
<sequence>HGQPKTDNFKNKAFNEALKEAEKCYTHILLEQQTQDTADKLLDDTTLTSTPWADLHSKIKMHGKSEEDLETSLTLAAEAGTALLSENIQLKDDLKDLAAQNARLTAKVMNLEAKIETMETKEKKYLDKIETLYNNIEECQGQMEIGKKHQLELKQIYEDHDNSQNQIINDYIRKIDNLEKNISRLQHDAKLYEENNAMNKTYQNGETQTHTTEPLQAIPALMMALSLLKERQDSLERAVNYLQEQNKPQTIPSSENETSQETGTKNSLATPKSHANHTTWPQSRHNSSRKKSKKPRNSKNHFSVSLQMVHFKNRPKMHEIHGKVDMAAEPSFKPKNRDPDTDTGVDHQTQTTVTKNMDFKNKLEGDSQTLTKKLI</sequence>
<feature type="region of interest" description="Disordered" evidence="2">
    <location>
        <begin position="328"/>
        <end position="348"/>
    </location>
</feature>
<feature type="non-terminal residue" evidence="3">
    <location>
        <position position="375"/>
    </location>
</feature>
<dbReference type="AlphaFoldDB" id="A0A1B6J609"/>
<accession>A0A1B6J609</accession>
<protein>
    <submittedName>
        <fullName evidence="3">Uncharacterized protein</fullName>
    </submittedName>
</protein>